<dbReference type="GO" id="GO:0003676">
    <property type="term" value="F:nucleic acid binding"/>
    <property type="evidence" value="ECO:0007669"/>
    <property type="project" value="InterPro"/>
</dbReference>
<dbReference type="GO" id="GO:0004523">
    <property type="term" value="F:RNA-DNA hybrid ribonuclease activity"/>
    <property type="evidence" value="ECO:0007669"/>
    <property type="project" value="InterPro"/>
</dbReference>
<dbReference type="PANTHER" id="PTHR47074">
    <property type="entry name" value="BNAC02G40300D PROTEIN"/>
    <property type="match status" value="1"/>
</dbReference>
<dbReference type="AlphaFoldDB" id="M7YJC8"/>
<organism evidence="2">
    <name type="scientific">Triticum urartu</name>
    <name type="common">Red wild einkorn</name>
    <name type="synonym">Crithodium urartu</name>
    <dbReference type="NCBI Taxonomy" id="4572"/>
    <lineage>
        <taxon>Eukaryota</taxon>
        <taxon>Viridiplantae</taxon>
        <taxon>Streptophyta</taxon>
        <taxon>Embryophyta</taxon>
        <taxon>Tracheophyta</taxon>
        <taxon>Spermatophyta</taxon>
        <taxon>Magnoliopsida</taxon>
        <taxon>Liliopsida</taxon>
        <taxon>Poales</taxon>
        <taxon>Poaceae</taxon>
        <taxon>BOP clade</taxon>
        <taxon>Pooideae</taxon>
        <taxon>Triticodae</taxon>
        <taxon>Triticeae</taxon>
        <taxon>Triticinae</taxon>
        <taxon>Triticum</taxon>
    </lineage>
</organism>
<feature type="domain" description="RNase H type-1" evidence="1">
    <location>
        <begin position="2"/>
        <end position="66"/>
    </location>
</feature>
<name>M7YJC8_TRIUA</name>
<dbReference type="Pfam" id="PF13456">
    <property type="entry name" value="RVT_3"/>
    <property type="match status" value="1"/>
</dbReference>
<dbReference type="EMBL" id="KD262341">
    <property type="protein sequence ID" value="EMS47352.1"/>
    <property type="molecule type" value="Genomic_DNA"/>
</dbReference>
<gene>
    <name evidence="2" type="ORF">TRIUR3_25172</name>
</gene>
<evidence type="ECO:0000313" key="2">
    <source>
        <dbReference type="EMBL" id="EMS47352.1"/>
    </source>
</evidence>
<accession>M7YJC8</accession>
<sequence length="97" mass="10832">MGIHRMILESDSQVLVHALNSDEYERALIGVLLRETRSICHANFESFSFSFCNRNCNKVAYELAAFGFRSGAANLSWIEYAPDFVSVLVASDIAEPV</sequence>
<dbReference type="PANTHER" id="PTHR47074:SF11">
    <property type="entry name" value="REVERSE TRANSCRIPTASE-LIKE PROTEIN"/>
    <property type="match status" value="1"/>
</dbReference>
<evidence type="ECO:0000259" key="1">
    <source>
        <dbReference type="Pfam" id="PF13456"/>
    </source>
</evidence>
<proteinExistence type="predicted"/>
<dbReference type="InterPro" id="IPR002156">
    <property type="entry name" value="RNaseH_domain"/>
</dbReference>
<protein>
    <recommendedName>
        <fullName evidence="1">RNase H type-1 domain-containing protein</fullName>
    </recommendedName>
</protein>
<reference evidence="2" key="1">
    <citation type="journal article" date="2013" name="Nature">
        <title>Draft genome of the wheat A-genome progenitor Triticum urartu.</title>
        <authorList>
            <person name="Ling H.Q."/>
            <person name="Zhao S."/>
            <person name="Liu D."/>
            <person name="Wang J."/>
            <person name="Sun H."/>
            <person name="Zhang C."/>
            <person name="Fan H."/>
            <person name="Li D."/>
            <person name="Dong L."/>
            <person name="Tao Y."/>
            <person name="Gao C."/>
            <person name="Wu H."/>
            <person name="Li Y."/>
            <person name="Cui Y."/>
            <person name="Guo X."/>
            <person name="Zheng S."/>
            <person name="Wang B."/>
            <person name="Yu K."/>
            <person name="Liang Q."/>
            <person name="Yang W."/>
            <person name="Lou X."/>
            <person name="Chen J."/>
            <person name="Feng M."/>
            <person name="Jian J."/>
            <person name="Zhang X."/>
            <person name="Luo G."/>
            <person name="Jiang Y."/>
            <person name="Liu J."/>
            <person name="Wang Z."/>
            <person name="Sha Y."/>
            <person name="Zhang B."/>
            <person name="Wu H."/>
            <person name="Tang D."/>
            <person name="Shen Q."/>
            <person name="Xue P."/>
            <person name="Zou S."/>
            <person name="Wang X."/>
            <person name="Liu X."/>
            <person name="Wang F."/>
            <person name="Yang Y."/>
            <person name="An X."/>
            <person name="Dong Z."/>
            <person name="Zhang K."/>
            <person name="Zhang X."/>
            <person name="Luo M.C."/>
            <person name="Dvorak J."/>
            <person name="Tong Y."/>
            <person name="Wang J."/>
            <person name="Yang H."/>
            <person name="Li Z."/>
            <person name="Wang D."/>
            <person name="Zhang A."/>
            <person name="Wang J."/>
        </authorList>
    </citation>
    <scope>NUCLEOTIDE SEQUENCE</scope>
</reference>
<dbReference type="InterPro" id="IPR052929">
    <property type="entry name" value="RNase_H-like_EbsB-rel"/>
</dbReference>